<feature type="compositionally biased region" description="Polar residues" evidence="6">
    <location>
        <begin position="160"/>
        <end position="172"/>
    </location>
</feature>
<evidence type="ECO:0000313" key="11">
    <source>
        <dbReference type="Proteomes" id="UP000823405"/>
    </source>
</evidence>
<feature type="transmembrane region" description="Helical" evidence="7">
    <location>
        <begin position="1522"/>
        <end position="1538"/>
    </location>
</feature>
<feature type="region of interest" description="Disordered" evidence="6">
    <location>
        <begin position="1072"/>
        <end position="1101"/>
    </location>
</feature>
<feature type="chain" id="PRO_5040404869" evidence="8">
    <location>
        <begin position="32"/>
        <end position="1805"/>
    </location>
</feature>
<dbReference type="Gene3D" id="3.90.226.10">
    <property type="entry name" value="2-enoyl-CoA Hydratase, Chain A, domain 1"/>
    <property type="match status" value="1"/>
</dbReference>
<feature type="transmembrane region" description="Helical" evidence="7">
    <location>
        <begin position="1479"/>
        <end position="1502"/>
    </location>
</feature>
<keyword evidence="5 7" id="KW-0472">Membrane</keyword>
<evidence type="ECO:0000256" key="5">
    <source>
        <dbReference type="ARBA" id="ARBA00023136"/>
    </source>
</evidence>
<feature type="region of interest" description="Disordered" evidence="6">
    <location>
        <begin position="266"/>
        <end position="306"/>
    </location>
</feature>
<keyword evidence="11" id="KW-1185">Reference proteome</keyword>
<dbReference type="EMBL" id="JAAAIN010001529">
    <property type="protein sequence ID" value="KAG0302287.1"/>
    <property type="molecule type" value="Genomic_DNA"/>
</dbReference>
<feature type="region of interest" description="Disordered" evidence="6">
    <location>
        <begin position="955"/>
        <end position="982"/>
    </location>
</feature>
<comment type="subcellular location">
    <subcellularLocation>
        <location evidence="1">Membrane</location>
        <topology evidence="1">Multi-pass membrane protein</topology>
    </subcellularLocation>
</comment>
<comment type="similarity">
    <text evidence="2">Belongs to the amino acid/polyamine transporter 2 family.</text>
</comment>
<keyword evidence="8" id="KW-0732">Signal</keyword>
<keyword evidence="3 7" id="KW-0812">Transmembrane</keyword>
<name>A0A9P6QUZ0_9FUNG</name>
<evidence type="ECO:0000259" key="9">
    <source>
        <dbReference type="Pfam" id="PF01490"/>
    </source>
</evidence>
<keyword evidence="4 7" id="KW-1133">Transmembrane helix</keyword>
<sequence length="1805" mass="199235">MWWSTVSGPLLCLSSTLVLLQAVATVQDVGSQPNPKSRSGTEATARARTGAGTGLAAAVALGLEGFSPDTVTDPLGHAPVYSSQNSKLSQQNIGSGSDGNNNIIDSIIISNSNEINTSERQLLPQGVTIDARAGTTVDDRIAKMQKWLNSRKPPRKLTRKSPNSGQPLNGSSAPRHDVNQDPCARIGGVPSGGPISYDLIKACLDADFGFPVEVRQDTVNTVKSLISNFYVFEDLAAHPPGDEAVQHLSFQPVELINEIDAWFEQSKPPASATDDQGAPENDGDDELETDKKGLGEEGQEDDDGDTEILEAQQAWGRVRTKMTDREFHDGISRILLRARDGHLSYDADCFRAFRFQHGFFMSHVVRDGNTVIKVHSVAPYFRYQNGVKEDILNCDVLTIDGRNAVDYIQDWVDRHISSSKDENVRFNAALATPQYRSGTADFFLPGKFSERFTLPTEKSLNFAFRCPFYNNLRLNVKWVGFYAHEQSKPFTSAESYFINNCIKDPSDLFGDEDEDDGQGGDRSKLEKQEDPEKKDISDLKSSLRELLMQSASPPASNPTDSKLDHPLFAFPPQVLHSPTRDGPATSPEEDLSKHVDEIVSKLDMLSSERLPVVKFYDDYGGRVSEMSRAMGALPFKEVYQGKHGISALMLNDGRTGVITVRTESSTIRGEAYSRVHPAWVGSLLQAIRVLRPRAENLILDLSHNTGGYVCLGLTMVQIFFPERPRLATNIRLSPLSTQMLTAGAMGMDHFITSYGDSPVATLQNGYFLQPTTHPNRNLTFSDYLSDRCAIADKYTLTYDPIEESRRKRASSSFTTKKDNDNDTPYRPWDPENLAILTDGYCGSSCALISNMMHTKFGVPTVVIGGRTTAEQGPISYSTFPGLQVVDDAFLFTEMHDVRSGMMSPEEVRKLEDGGRRRKFQAAFAAMNKVKVQEVADKVDEEHGDKYDKDDNEIEEGQQAGRQSADQDATTTDGDGAEDEDTDYDTFYPLTFAQKGRLRLTWRQIYNTGPELEIFKLKTDGINVTYEPAWKPTERWYEYSLIPADYRIDYSDHNVHSIGAIWEDARDAIWSGSSRQGRAGRGARSIAAATPTTTSTSEAAGTADAEELAEAESLARSKSTKRLVRPTREVLTINIKPTIQDDERLHAIVGQHLAVTPTIPEAPILASPVIPTTPSTAIPTTPSTTNNLASPLSPVQRISMEDGGNNVARTAASRQSLASFSTSTTLANSSDPMNNEAVGPLDDATGLMKEEAATTASSHFNLLGADVSNDVYKWHEKEQRRQMLGGRSQTFHAPPTTDDPDIANIKAPGGFRRHFIQADAAARGEPAPILDTKSFIHFLGRFNMYEMDHFAGENFHSIPRRSIVVPKDIDKRRKSLSETVHDERKVYHPGQLVAEDEEVIEEPDEKISFGKAVGMLFKTFIASGILFLPNAFKNGGILFAPLVMTLIAVLCLHSFLLLVKCRELHPGSYGDIGQQFYGRWMRYIVLFAIAISQFGFCCGYCIFFAQQFAAVVDNLGGAHLDKIVWIAIFFVILIPFTLIRNIGRLGFSAVVADICIIVGLIYLYVYDIKELVINQGSPTPLQLFNSKDFGLFIGTAVFSYEGIGMVIPICSSMANPKQFPRALTIVLSVVCILLVSFGTLGYAAYGENVHTIVLDDLPNTTSGEQAGKNAIQLLYVIAIFLTTPLMLFPCIRIVEHFVASIIRDKSTGKTRMMKENVVRILIDFLVAAVAYAGYYKLDIVISFIGSFACAPLLFIFPPLFHVKAFPEQPLWRKISDIALILFGFLVFFYTLVVTIQSFSMGSGGGH</sequence>
<feature type="transmembrane region" description="Helical" evidence="7">
    <location>
        <begin position="1738"/>
        <end position="1755"/>
    </location>
</feature>
<dbReference type="InterPro" id="IPR013057">
    <property type="entry name" value="AA_transpt_TM"/>
</dbReference>
<protein>
    <submittedName>
        <fullName evidence="10">Neutral amino acid transporter</fullName>
    </submittedName>
</protein>
<dbReference type="PANTHER" id="PTHR22950:SF666">
    <property type="entry name" value="VACUOLAR AMINO ACID TRANSPORTER 4"/>
    <property type="match status" value="1"/>
</dbReference>
<feature type="compositionally biased region" description="Acidic residues" evidence="6">
    <location>
        <begin position="297"/>
        <end position="306"/>
    </location>
</feature>
<evidence type="ECO:0000256" key="2">
    <source>
        <dbReference type="ARBA" id="ARBA00008066"/>
    </source>
</evidence>
<feature type="region of interest" description="Disordered" evidence="6">
    <location>
        <begin position="28"/>
        <end position="49"/>
    </location>
</feature>
<dbReference type="PANTHER" id="PTHR22950">
    <property type="entry name" value="AMINO ACID TRANSPORTER"/>
    <property type="match status" value="1"/>
</dbReference>
<feature type="transmembrane region" description="Helical" evidence="7">
    <location>
        <begin position="1715"/>
        <end position="1732"/>
    </location>
</feature>
<feature type="compositionally biased region" description="Basic and acidic residues" evidence="6">
    <location>
        <begin position="519"/>
        <end position="538"/>
    </location>
</feature>
<comment type="caution">
    <text evidence="10">The sequence shown here is derived from an EMBL/GenBank/DDBJ whole genome shotgun (WGS) entry which is preliminary data.</text>
</comment>
<accession>A0A9P6QUZ0</accession>
<feature type="region of interest" description="Disordered" evidence="6">
    <location>
        <begin position="508"/>
        <end position="538"/>
    </location>
</feature>
<feature type="compositionally biased region" description="Polar residues" evidence="6">
    <location>
        <begin position="550"/>
        <end position="560"/>
    </location>
</feature>
<feature type="transmembrane region" description="Helical" evidence="7">
    <location>
        <begin position="1545"/>
        <end position="1564"/>
    </location>
</feature>
<evidence type="ECO:0000313" key="10">
    <source>
        <dbReference type="EMBL" id="KAG0302287.1"/>
    </source>
</evidence>
<dbReference type="GO" id="GO:0015179">
    <property type="term" value="F:L-amino acid transmembrane transporter activity"/>
    <property type="evidence" value="ECO:0007669"/>
    <property type="project" value="TreeGrafter"/>
</dbReference>
<feature type="region of interest" description="Disordered" evidence="6">
    <location>
        <begin position="148"/>
        <end position="182"/>
    </location>
</feature>
<feature type="region of interest" description="Disordered" evidence="6">
    <location>
        <begin position="550"/>
        <end position="591"/>
    </location>
</feature>
<feature type="transmembrane region" description="Helical" evidence="7">
    <location>
        <begin position="1776"/>
        <end position="1797"/>
    </location>
</feature>
<dbReference type="SUPFAM" id="SSF52096">
    <property type="entry name" value="ClpP/crotonase"/>
    <property type="match status" value="1"/>
</dbReference>
<gene>
    <name evidence="10" type="primary">AVT3_2</name>
    <name evidence="10" type="ORF">BGZ97_002413</name>
</gene>
<feature type="region of interest" description="Disordered" evidence="6">
    <location>
        <begin position="74"/>
        <end position="97"/>
    </location>
</feature>
<dbReference type="Proteomes" id="UP000823405">
    <property type="component" value="Unassembled WGS sequence"/>
</dbReference>
<feature type="transmembrane region" description="Helical" evidence="7">
    <location>
        <begin position="1436"/>
        <end position="1458"/>
    </location>
</feature>
<feature type="transmembrane region" description="Helical" evidence="7">
    <location>
        <begin position="1621"/>
        <end position="1644"/>
    </location>
</feature>
<feature type="compositionally biased region" description="Acidic residues" evidence="6">
    <location>
        <begin position="509"/>
        <end position="518"/>
    </location>
</feature>
<feature type="compositionally biased region" description="Polar residues" evidence="6">
    <location>
        <begin position="28"/>
        <end position="38"/>
    </location>
</feature>
<evidence type="ECO:0000256" key="7">
    <source>
        <dbReference type="SAM" id="Phobius"/>
    </source>
</evidence>
<dbReference type="OrthoDB" id="2437318at2759"/>
<feature type="signal peptide" evidence="8">
    <location>
        <begin position="1"/>
        <end position="31"/>
    </location>
</feature>
<evidence type="ECO:0000256" key="4">
    <source>
        <dbReference type="ARBA" id="ARBA00022989"/>
    </source>
</evidence>
<feature type="region of interest" description="Disordered" evidence="6">
    <location>
        <begin position="1211"/>
        <end position="1235"/>
    </location>
</feature>
<feature type="compositionally biased region" description="Low complexity" evidence="6">
    <location>
        <begin position="1215"/>
        <end position="1229"/>
    </location>
</feature>
<evidence type="ECO:0000256" key="8">
    <source>
        <dbReference type="SAM" id="SignalP"/>
    </source>
</evidence>
<dbReference type="GO" id="GO:0005774">
    <property type="term" value="C:vacuolar membrane"/>
    <property type="evidence" value="ECO:0007669"/>
    <property type="project" value="TreeGrafter"/>
</dbReference>
<feature type="transmembrane region" description="Helical" evidence="7">
    <location>
        <begin position="1672"/>
        <end position="1694"/>
    </location>
</feature>
<proteinExistence type="inferred from homology"/>
<evidence type="ECO:0000256" key="1">
    <source>
        <dbReference type="ARBA" id="ARBA00004141"/>
    </source>
</evidence>
<evidence type="ECO:0000256" key="3">
    <source>
        <dbReference type="ARBA" id="ARBA00022692"/>
    </source>
</evidence>
<evidence type="ECO:0000256" key="6">
    <source>
        <dbReference type="SAM" id="MobiDB-lite"/>
    </source>
</evidence>
<feature type="domain" description="Amino acid transporter transmembrane" evidence="9">
    <location>
        <begin position="1405"/>
        <end position="1795"/>
    </location>
</feature>
<feature type="transmembrane region" description="Helical" evidence="7">
    <location>
        <begin position="1588"/>
        <end position="1609"/>
    </location>
</feature>
<dbReference type="Pfam" id="PF01490">
    <property type="entry name" value="Aa_trans"/>
    <property type="match status" value="1"/>
</dbReference>
<dbReference type="InterPro" id="IPR029045">
    <property type="entry name" value="ClpP/crotonase-like_dom_sf"/>
</dbReference>
<dbReference type="Gene3D" id="1.20.1740.10">
    <property type="entry name" value="Amino acid/polyamine transporter I"/>
    <property type="match status" value="1"/>
</dbReference>
<reference evidence="10" key="1">
    <citation type="journal article" date="2020" name="Fungal Divers.">
        <title>Resolving the Mortierellaceae phylogeny through synthesis of multi-gene phylogenetics and phylogenomics.</title>
        <authorList>
            <person name="Vandepol N."/>
            <person name="Liber J."/>
            <person name="Desiro A."/>
            <person name="Na H."/>
            <person name="Kennedy M."/>
            <person name="Barry K."/>
            <person name="Grigoriev I.V."/>
            <person name="Miller A.N."/>
            <person name="O'Donnell K."/>
            <person name="Stajich J.E."/>
            <person name="Bonito G."/>
        </authorList>
    </citation>
    <scope>NUCLEOTIDE SEQUENCE</scope>
    <source>
        <strain evidence="10">NVP60</strain>
    </source>
</reference>
<organism evidence="10 11">
    <name type="scientific">Linnemannia gamsii</name>
    <dbReference type="NCBI Taxonomy" id="64522"/>
    <lineage>
        <taxon>Eukaryota</taxon>
        <taxon>Fungi</taxon>
        <taxon>Fungi incertae sedis</taxon>
        <taxon>Mucoromycota</taxon>
        <taxon>Mortierellomycotina</taxon>
        <taxon>Mortierellomycetes</taxon>
        <taxon>Mortierellales</taxon>
        <taxon>Mortierellaceae</taxon>
        <taxon>Linnemannia</taxon>
    </lineage>
</organism>
<feature type="compositionally biased region" description="Low complexity" evidence="6">
    <location>
        <begin position="40"/>
        <end position="49"/>
    </location>
</feature>